<feature type="domain" description="Propeptide carboxypeptidase Y" evidence="1">
    <location>
        <begin position="8"/>
        <end position="70"/>
    </location>
</feature>
<reference evidence="2" key="1">
    <citation type="journal article" date="2015" name="Nature">
        <title>Complex archaea that bridge the gap between prokaryotes and eukaryotes.</title>
        <authorList>
            <person name="Spang A."/>
            <person name="Saw J.H."/>
            <person name="Jorgensen S.L."/>
            <person name="Zaremba-Niedzwiedzka K."/>
            <person name="Martijn J."/>
            <person name="Lind A.E."/>
            <person name="van Eijk R."/>
            <person name="Schleper C."/>
            <person name="Guy L."/>
            <person name="Ettema T.J."/>
        </authorList>
    </citation>
    <scope>NUCLEOTIDE SEQUENCE</scope>
</reference>
<dbReference type="AlphaFoldDB" id="A0A0F9AF32"/>
<evidence type="ECO:0000259" key="1">
    <source>
        <dbReference type="Pfam" id="PF05388"/>
    </source>
</evidence>
<dbReference type="EMBL" id="LAZR01042991">
    <property type="protein sequence ID" value="KKL08164.1"/>
    <property type="molecule type" value="Genomic_DNA"/>
</dbReference>
<protein>
    <recommendedName>
        <fullName evidence="1">Propeptide carboxypeptidase Y domain-containing protein</fullName>
    </recommendedName>
</protein>
<dbReference type="GO" id="GO:0004185">
    <property type="term" value="F:serine-type carboxypeptidase activity"/>
    <property type="evidence" value="ECO:0007669"/>
    <property type="project" value="InterPro"/>
</dbReference>
<comment type="caution">
    <text evidence="2">The sequence shown here is derived from an EMBL/GenBank/DDBJ whole genome shotgun (WGS) entry which is preliminary data.</text>
</comment>
<evidence type="ECO:0000313" key="2">
    <source>
        <dbReference type="EMBL" id="KKL08164.1"/>
    </source>
</evidence>
<dbReference type="InterPro" id="IPR008442">
    <property type="entry name" value="Propeptide_carboxypepY"/>
</dbReference>
<dbReference type="GO" id="GO:0005773">
    <property type="term" value="C:vacuole"/>
    <property type="evidence" value="ECO:0007669"/>
    <property type="project" value="InterPro"/>
</dbReference>
<gene>
    <name evidence="2" type="ORF">LCGC14_2578630</name>
</gene>
<name>A0A0F9AF32_9ZZZZ</name>
<dbReference type="Pfam" id="PF05388">
    <property type="entry name" value="Carbpep_Y_N"/>
    <property type="match status" value="1"/>
</dbReference>
<proteinExistence type="predicted"/>
<sequence>MIEAIIIFKDGIQTHLTLNVTFEDVGDEIETKSKINFAEFNEFNNRIPSYINVLGKLLKKEARKFWKEMDKINGENSTLKIPEVEKMTFEEEDQED</sequence>
<accession>A0A0F9AF32</accession>
<organism evidence="2">
    <name type="scientific">marine sediment metagenome</name>
    <dbReference type="NCBI Taxonomy" id="412755"/>
    <lineage>
        <taxon>unclassified sequences</taxon>
        <taxon>metagenomes</taxon>
        <taxon>ecological metagenomes</taxon>
    </lineage>
</organism>